<name>A0A836CAN0_9STRA</name>
<evidence type="ECO:0000313" key="3">
    <source>
        <dbReference type="Proteomes" id="UP000664859"/>
    </source>
</evidence>
<feature type="region of interest" description="Disordered" evidence="1">
    <location>
        <begin position="158"/>
        <end position="184"/>
    </location>
</feature>
<evidence type="ECO:0000313" key="2">
    <source>
        <dbReference type="EMBL" id="KAG5177386.1"/>
    </source>
</evidence>
<protein>
    <submittedName>
        <fullName evidence="2">Uncharacterized protein</fullName>
    </submittedName>
</protein>
<evidence type="ECO:0000256" key="1">
    <source>
        <dbReference type="SAM" id="MobiDB-lite"/>
    </source>
</evidence>
<proteinExistence type="predicted"/>
<dbReference type="EMBL" id="JAFCMP010000525">
    <property type="protein sequence ID" value="KAG5177386.1"/>
    <property type="molecule type" value="Genomic_DNA"/>
</dbReference>
<gene>
    <name evidence="2" type="ORF">JKP88DRAFT_332329</name>
</gene>
<dbReference type="AlphaFoldDB" id="A0A836CAN0"/>
<sequence length="205" mass="21622">MTAQAGNDALLMGNSMGLEDDDDLYKELLPRYTHRFDSDGCLALINPGGGDVMLFIATKERLHGSIPCAAPLDVATARALHVVAGASRDAATALHANSSLRASHVGDSVFAVVNHAGSDEKNWGEGVQLESLWRSGAEAEQEAQRLTEEAEWRRKRGAARHGCCTGPSENSGSSNDKEGAGGGAAYHEKFDVYNVASAKVVCPPS</sequence>
<keyword evidence="3" id="KW-1185">Reference proteome</keyword>
<comment type="caution">
    <text evidence="2">The sequence shown here is derived from an EMBL/GenBank/DDBJ whole genome shotgun (WGS) entry which is preliminary data.</text>
</comment>
<organism evidence="2 3">
    <name type="scientific">Tribonema minus</name>
    <dbReference type="NCBI Taxonomy" id="303371"/>
    <lineage>
        <taxon>Eukaryota</taxon>
        <taxon>Sar</taxon>
        <taxon>Stramenopiles</taxon>
        <taxon>Ochrophyta</taxon>
        <taxon>PX clade</taxon>
        <taxon>Xanthophyceae</taxon>
        <taxon>Tribonematales</taxon>
        <taxon>Tribonemataceae</taxon>
        <taxon>Tribonema</taxon>
    </lineage>
</organism>
<accession>A0A836CAN0</accession>
<reference evidence="2" key="1">
    <citation type="submission" date="2021-02" db="EMBL/GenBank/DDBJ databases">
        <title>First Annotated Genome of the Yellow-green Alga Tribonema minus.</title>
        <authorList>
            <person name="Mahan K.M."/>
        </authorList>
    </citation>
    <scope>NUCLEOTIDE SEQUENCE</scope>
    <source>
        <strain evidence="2">UTEX B ZZ1240</strain>
    </source>
</reference>
<dbReference type="Proteomes" id="UP000664859">
    <property type="component" value="Unassembled WGS sequence"/>
</dbReference>